<evidence type="ECO:0000313" key="5">
    <source>
        <dbReference type="EMBL" id="KAL3730062.1"/>
    </source>
</evidence>
<dbReference type="Pfam" id="PF22099">
    <property type="entry name" value="MRS2-like"/>
    <property type="match status" value="2"/>
</dbReference>
<organism evidence="5 6">
    <name type="scientific">Eucalyptus globulus</name>
    <name type="common">Tasmanian blue gum</name>
    <dbReference type="NCBI Taxonomy" id="34317"/>
    <lineage>
        <taxon>Eukaryota</taxon>
        <taxon>Viridiplantae</taxon>
        <taxon>Streptophyta</taxon>
        <taxon>Embryophyta</taxon>
        <taxon>Tracheophyta</taxon>
        <taxon>Spermatophyta</taxon>
        <taxon>Magnoliopsida</taxon>
        <taxon>eudicotyledons</taxon>
        <taxon>Gunneridae</taxon>
        <taxon>Pentapetalae</taxon>
        <taxon>rosids</taxon>
        <taxon>malvids</taxon>
        <taxon>Myrtales</taxon>
        <taxon>Myrtaceae</taxon>
        <taxon>Myrtoideae</taxon>
        <taxon>Eucalypteae</taxon>
        <taxon>Eucalyptus</taxon>
    </lineage>
</organism>
<proteinExistence type="inferred from homology"/>
<dbReference type="FunFam" id="2.40.128.330:FF:000001">
    <property type="entry name" value="Magnesium transporter MRS2-1"/>
    <property type="match status" value="1"/>
</dbReference>
<dbReference type="GO" id="GO:0016020">
    <property type="term" value="C:membrane"/>
    <property type="evidence" value="ECO:0007669"/>
    <property type="project" value="UniProtKB-SubCell"/>
</dbReference>
<evidence type="ECO:0000256" key="2">
    <source>
        <dbReference type="RuleBase" id="RU366041"/>
    </source>
</evidence>
<keyword evidence="2" id="KW-0812">Transmembrane</keyword>
<evidence type="ECO:0000313" key="6">
    <source>
        <dbReference type="Proteomes" id="UP001634007"/>
    </source>
</evidence>
<accession>A0ABD3JTX1</accession>
<dbReference type="Gene3D" id="2.40.128.330">
    <property type="match status" value="1"/>
</dbReference>
<feature type="transmembrane region" description="Helical" evidence="2">
    <location>
        <begin position="411"/>
        <end position="434"/>
    </location>
</feature>
<feature type="coiled-coil region" evidence="3">
    <location>
        <begin position="189"/>
        <end position="256"/>
    </location>
</feature>
<keyword evidence="2" id="KW-0472">Membrane</keyword>
<keyword evidence="2" id="KW-0406">Ion transport</keyword>
<keyword evidence="2" id="KW-1133">Transmembrane helix</keyword>
<keyword evidence="2" id="KW-0813">Transport</keyword>
<protein>
    <recommendedName>
        <fullName evidence="2">Magnesium transporter</fullName>
    </recommendedName>
</protein>
<dbReference type="InterPro" id="IPR039204">
    <property type="entry name" value="MRS2-like"/>
</dbReference>
<comment type="function">
    <text evidence="2">Magnesium transporter that may mediate the influx of magnesium.</text>
</comment>
<dbReference type="GO" id="GO:0015095">
    <property type="term" value="F:magnesium ion transmembrane transporter activity"/>
    <property type="evidence" value="ECO:0007669"/>
    <property type="project" value="UniProtKB-ARBA"/>
</dbReference>
<evidence type="ECO:0000256" key="3">
    <source>
        <dbReference type="SAM" id="Coils"/>
    </source>
</evidence>
<dbReference type="PANTHER" id="PTHR13890:SF35">
    <property type="entry name" value="MAGNESIUM TRANSPORTER MRS2-3"/>
    <property type="match status" value="1"/>
</dbReference>
<dbReference type="PANTHER" id="PTHR13890">
    <property type="entry name" value="RNA SPLICING PROTEIN MRS2, MITOCHONDRIAL"/>
    <property type="match status" value="1"/>
</dbReference>
<dbReference type="EMBL" id="JBJKBG010000007">
    <property type="protein sequence ID" value="KAL3730062.1"/>
    <property type="molecule type" value="Genomic_DNA"/>
</dbReference>
<comment type="subcellular location">
    <subcellularLocation>
        <location evidence="2">Membrane</location>
        <topology evidence="2">Multi-pass membrane protein</topology>
    </subcellularLocation>
</comment>
<dbReference type="Proteomes" id="UP001634007">
    <property type="component" value="Unassembled WGS sequence"/>
</dbReference>
<gene>
    <name evidence="5" type="ORF">ACJRO7_027118</name>
</gene>
<name>A0ABD3JTX1_EUCGL</name>
<comment type="caution">
    <text evidence="5">The sequence shown here is derived from an EMBL/GenBank/DDBJ whole genome shotgun (WGS) entry which is preliminary data.</text>
</comment>
<evidence type="ECO:0000256" key="4">
    <source>
        <dbReference type="SAM" id="MobiDB-lite"/>
    </source>
</evidence>
<keyword evidence="2" id="KW-0460">Magnesium</keyword>
<sequence length="482" mass="54028">MMPGGHLLMNPKGDLELNPPQTPATHLASHRLRKKGIGIKTWLVVNSTGQAQLVDAGKHLIKRRTGLSARDLRILDPSLSYPSTVIGRERAVVIKLEHIKGVITAKDVWLLNSKDPAVAPFVEELKRRCSHHHQANAMKVNRSSGGEEQSEEALHQIFEATHQEGLYSGDVKQQHDRSETLPFEFVALEACLEAACTSLDDEAKALEQEANPALDKLLSKITTRHLERVRQIKARLVALTGRVQKIRNEIENLLEDDGDMAEMYLTSKLLQDEKEKPSSSSSSISGEDDEFHEPEKEERQASYVSSIMNRKGDDEITPDESSSSPRSSLDDEEKEGRVKDSNSHGSLSVSKRFSGSRRSSKHLDVAELEMLLEAYFVQLDGTLNELSALSEYIQDTEDYVNIMLDDKQNNLLQMGVVISTATIFITMFIVVTGIFGMNVKIWLFLNPNPKINNFIWTVSGCTFGTIVLYAIAITWFKYKRLI</sequence>
<feature type="region of interest" description="Disordered" evidence="4">
    <location>
        <begin position="268"/>
        <end position="353"/>
    </location>
</feature>
<dbReference type="Gene3D" id="1.20.58.340">
    <property type="entry name" value="Magnesium transport protein CorA, transmembrane region"/>
    <property type="match status" value="1"/>
</dbReference>
<evidence type="ECO:0000256" key="1">
    <source>
        <dbReference type="ARBA" id="ARBA00007535"/>
    </source>
</evidence>
<dbReference type="AlphaFoldDB" id="A0ABD3JTX1"/>
<keyword evidence="3" id="KW-0175">Coiled coil</keyword>
<reference evidence="5 6" key="1">
    <citation type="submission" date="2024-11" db="EMBL/GenBank/DDBJ databases">
        <title>Chromosome-level genome assembly of Eucalyptus globulus Labill. provides insights into its genome evolution.</title>
        <authorList>
            <person name="Li X."/>
        </authorList>
    </citation>
    <scope>NUCLEOTIDE SEQUENCE [LARGE SCALE GENOMIC DNA]</scope>
    <source>
        <strain evidence="5">CL2024</strain>
        <tissue evidence="5">Fresh tender leaves</tissue>
    </source>
</reference>
<feature type="transmembrane region" description="Helical" evidence="2">
    <location>
        <begin position="454"/>
        <end position="476"/>
    </location>
</feature>
<keyword evidence="6" id="KW-1185">Reference proteome</keyword>
<dbReference type="CDD" id="cd12823">
    <property type="entry name" value="Mrs2_Mfm1p-like"/>
    <property type="match status" value="1"/>
</dbReference>
<comment type="similarity">
    <text evidence="1 2">Belongs to the CorA metal ion transporter (MIT) (TC 1.A.35.5) family.</text>
</comment>